<evidence type="ECO:0000256" key="3">
    <source>
        <dbReference type="ARBA" id="ARBA00037883"/>
    </source>
</evidence>
<evidence type="ECO:0000256" key="4">
    <source>
        <dbReference type="ARBA" id="ARBA00038211"/>
    </source>
</evidence>
<keyword evidence="1" id="KW-0443">Lipid metabolism</keyword>
<reference evidence="6 7" key="1">
    <citation type="submission" date="2014-07" db="EMBL/GenBank/DDBJ databases">
        <title>Genomic and transcriptomic analysis on Apis cerana provide comprehensive insights into honey bee biology.</title>
        <authorList>
            <person name="Diao Q."/>
            <person name="Sun L."/>
            <person name="Zheng H."/>
            <person name="Zheng H."/>
            <person name="Xu S."/>
            <person name="Wang S."/>
            <person name="Zeng Z."/>
            <person name="Hu F."/>
            <person name="Su S."/>
            <person name="Wu J."/>
        </authorList>
    </citation>
    <scope>NUCLEOTIDE SEQUENCE [LARGE SCALE GENOMIC DNA]</scope>
    <source>
        <tissue evidence="6">Pupae without intestine</tissue>
    </source>
</reference>
<evidence type="ECO:0000256" key="1">
    <source>
        <dbReference type="ARBA" id="ARBA00023209"/>
    </source>
</evidence>
<dbReference type="Proteomes" id="UP000242457">
    <property type="component" value="Unassembled WGS sequence"/>
</dbReference>
<dbReference type="GO" id="GO:0005737">
    <property type="term" value="C:cytoplasm"/>
    <property type="evidence" value="ECO:0007669"/>
    <property type="project" value="TreeGrafter"/>
</dbReference>
<dbReference type="GO" id="GO:0004305">
    <property type="term" value="F:ethanolamine kinase activity"/>
    <property type="evidence" value="ECO:0007669"/>
    <property type="project" value="UniProtKB-EC"/>
</dbReference>
<gene>
    <name evidence="6" type="ORF">APICC_06647</name>
</gene>
<dbReference type="STRING" id="94128.A0A2A3ECN1"/>
<comment type="similarity">
    <text evidence="4">Belongs to the choline/ethanolamine kinase family.</text>
</comment>
<dbReference type="Pfam" id="PF01633">
    <property type="entry name" value="Choline_kinase"/>
    <property type="match status" value="1"/>
</dbReference>
<keyword evidence="1" id="KW-0594">Phospholipid biosynthesis</keyword>
<dbReference type="EC" id="2.7.1.82" evidence="5"/>
<dbReference type="PANTHER" id="PTHR22603">
    <property type="entry name" value="CHOLINE/ETHANOALAMINE KINASE"/>
    <property type="match status" value="1"/>
</dbReference>
<comment type="pathway">
    <text evidence="3">Phospholipid metabolism; phosphatidylethanolamine biosynthesis; phosphatidylethanolamine from ethanolamine: step 1/3.</text>
</comment>
<keyword evidence="6" id="KW-0808">Transferase</keyword>
<dbReference type="InterPro" id="IPR011009">
    <property type="entry name" value="Kinase-like_dom_sf"/>
</dbReference>
<protein>
    <recommendedName>
        <fullName evidence="5">ethanolamine kinase</fullName>
        <ecNumber evidence="5">2.7.1.82</ecNumber>
    </recommendedName>
</protein>
<dbReference type="OrthoDB" id="10267235at2759"/>
<dbReference type="PANTHER" id="PTHR22603:SF66">
    <property type="entry name" value="ETHANOLAMINE KINASE"/>
    <property type="match status" value="1"/>
</dbReference>
<dbReference type="SUPFAM" id="SSF56112">
    <property type="entry name" value="Protein kinase-like (PK-like)"/>
    <property type="match status" value="1"/>
</dbReference>
<organism evidence="6 7">
    <name type="scientific">Apis cerana cerana</name>
    <name type="common">Oriental honeybee</name>
    <dbReference type="NCBI Taxonomy" id="94128"/>
    <lineage>
        <taxon>Eukaryota</taxon>
        <taxon>Metazoa</taxon>
        <taxon>Ecdysozoa</taxon>
        <taxon>Arthropoda</taxon>
        <taxon>Hexapoda</taxon>
        <taxon>Insecta</taxon>
        <taxon>Pterygota</taxon>
        <taxon>Neoptera</taxon>
        <taxon>Endopterygota</taxon>
        <taxon>Hymenoptera</taxon>
        <taxon>Apocrita</taxon>
        <taxon>Aculeata</taxon>
        <taxon>Apoidea</taxon>
        <taxon>Anthophila</taxon>
        <taxon>Apidae</taxon>
        <taxon>Apis</taxon>
    </lineage>
</organism>
<proteinExistence type="inferred from homology"/>
<evidence type="ECO:0000256" key="2">
    <source>
        <dbReference type="ARBA" id="ARBA00023264"/>
    </source>
</evidence>
<name>A0A2A3ECN1_APICC</name>
<evidence type="ECO:0000313" key="7">
    <source>
        <dbReference type="Proteomes" id="UP000242457"/>
    </source>
</evidence>
<dbReference type="EMBL" id="KZ288293">
    <property type="protein sequence ID" value="PBC29052.1"/>
    <property type="molecule type" value="Genomic_DNA"/>
</dbReference>
<dbReference type="AlphaFoldDB" id="A0A2A3ECN1"/>
<keyword evidence="2" id="KW-1208">Phospholipid metabolism</keyword>
<evidence type="ECO:0000256" key="5">
    <source>
        <dbReference type="ARBA" id="ARBA00038874"/>
    </source>
</evidence>
<keyword evidence="6" id="KW-0418">Kinase</keyword>
<dbReference type="Gene3D" id="3.90.1200.10">
    <property type="match status" value="1"/>
</dbReference>
<evidence type="ECO:0000313" key="6">
    <source>
        <dbReference type="EMBL" id="PBC29052.1"/>
    </source>
</evidence>
<accession>A0A2A3ECN1</accession>
<dbReference type="GO" id="GO:0006646">
    <property type="term" value="P:phosphatidylethanolamine biosynthetic process"/>
    <property type="evidence" value="ECO:0007669"/>
    <property type="project" value="TreeGrafter"/>
</dbReference>
<sequence>MDQLCKEPHLDIVVEENEIVDGAKKIIKKIRPTWPLNNLHFKFLKYVFLNKIKIKIYLKNIIFTDGITNKLIGVWYAEHYNEMVLIRVYGHKTDLLINRKDETRNIRILNKAGFTHSIYATFNNGLAYQFIEGNILTIETVRDPKIYILIAKRMAQMHKLKPEDVEISKEACIWNKLEKFMEIMPKKFIDDIKQARFEKLIKPFIILKQNYQVLKKELISLDNDIVFAHNDLLLGNILYNQKENTVTFIDFEYTAYNYQAFDIANHFAEFAGNINTHTKYFL</sequence>
<keyword evidence="1" id="KW-0444">Lipid biosynthesis</keyword>
<keyword evidence="7" id="KW-1185">Reference proteome</keyword>